<proteinExistence type="inferred from homology"/>
<dbReference type="AlphaFoldDB" id="A0A9W6B2K3"/>
<dbReference type="InterPro" id="IPR001412">
    <property type="entry name" value="aa-tRNA-synth_I_CS"/>
</dbReference>
<dbReference type="PROSITE" id="PS50886">
    <property type="entry name" value="TRBD"/>
    <property type="match status" value="1"/>
</dbReference>
<keyword evidence="11 14" id="KW-0648">Protein biosynthesis</keyword>
<keyword evidence="7 14" id="KW-0436">Ligase</keyword>
<comment type="subcellular location">
    <subcellularLocation>
        <location evidence="2 14">Cytoplasm</location>
    </subcellularLocation>
</comment>
<dbReference type="GO" id="GO:0004825">
    <property type="term" value="F:methionine-tRNA ligase activity"/>
    <property type="evidence" value="ECO:0007669"/>
    <property type="project" value="UniProtKB-UniRule"/>
</dbReference>
<evidence type="ECO:0000256" key="12">
    <source>
        <dbReference type="ARBA" id="ARBA00023146"/>
    </source>
</evidence>
<feature type="compositionally biased region" description="Basic and acidic residues" evidence="15">
    <location>
        <begin position="554"/>
        <end position="566"/>
    </location>
</feature>
<comment type="subunit">
    <text evidence="4 14">Homodimer.</text>
</comment>
<comment type="similarity">
    <text evidence="3 14">Belongs to the class-I aminoacyl-tRNA synthetase family. MetG type 2B subfamily.</text>
</comment>
<evidence type="ECO:0000256" key="7">
    <source>
        <dbReference type="ARBA" id="ARBA00022598"/>
    </source>
</evidence>
<reference evidence="17" key="2">
    <citation type="journal article" date="2023" name="PLoS ONE">
        <title>Philodulcilactobacillus myokoensis gen. nov., sp. nov., a fructophilic, acidophilic, and agar-phobic lactic acid bacterium isolated from fermented vegetable extracts.</title>
        <authorList>
            <person name="Kouya T."/>
            <person name="Ishiyama Y."/>
            <person name="Ohashi S."/>
            <person name="Kumakubo R."/>
            <person name="Yamazaki T."/>
            <person name="Otaki T."/>
        </authorList>
    </citation>
    <scope>NUCLEOTIDE SEQUENCE</scope>
    <source>
        <strain evidence="17">WR16-4</strain>
    </source>
</reference>
<evidence type="ECO:0000256" key="13">
    <source>
        <dbReference type="ARBA" id="ARBA00047364"/>
    </source>
</evidence>
<comment type="function">
    <text evidence="1 14">Is required not only for elongation of protein synthesis but also for the initiation of all mRNA translation through initiator tRNA(fMet) aminoacylation.</text>
</comment>
<feature type="domain" description="TRNA-binding" evidence="16">
    <location>
        <begin position="576"/>
        <end position="679"/>
    </location>
</feature>
<evidence type="ECO:0000313" key="17">
    <source>
        <dbReference type="EMBL" id="GLB47233.1"/>
    </source>
</evidence>
<accession>A0A9W6B2K3</accession>
<dbReference type="Gene3D" id="3.40.50.620">
    <property type="entry name" value="HUPs"/>
    <property type="match status" value="1"/>
</dbReference>
<dbReference type="InterPro" id="IPR002547">
    <property type="entry name" value="tRNA-bd_dom"/>
</dbReference>
<dbReference type="PANTHER" id="PTHR43326:SF1">
    <property type="entry name" value="METHIONINE--TRNA LIGASE, MITOCHONDRIAL"/>
    <property type="match status" value="1"/>
</dbReference>
<dbReference type="InterPro" id="IPR033911">
    <property type="entry name" value="MetRS_core"/>
</dbReference>
<gene>
    <name evidence="14 17" type="primary">metG</name>
    <name evidence="17" type="ORF">WR164_12120</name>
</gene>
<dbReference type="NCBIfam" id="NF008900">
    <property type="entry name" value="PRK12267.1"/>
    <property type="match status" value="1"/>
</dbReference>
<protein>
    <recommendedName>
        <fullName evidence="14">Methionine--tRNA ligase</fullName>
        <ecNumber evidence="14">6.1.1.10</ecNumber>
    </recommendedName>
    <alternativeName>
        <fullName evidence="14">Methionyl-tRNA synthetase</fullName>
        <shortName evidence="14">MetRS</shortName>
    </alternativeName>
</protein>
<dbReference type="NCBIfam" id="TIGR00398">
    <property type="entry name" value="metG"/>
    <property type="match status" value="1"/>
</dbReference>
<evidence type="ECO:0000256" key="15">
    <source>
        <dbReference type="SAM" id="MobiDB-lite"/>
    </source>
</evidence>
<dbReference type="GO" id="GO:0006431">
    <property type="term" value="P:methionyl-tRNA aminoacylation"/>
    <property type="evidence" value="ECO:0007669"/>
    <property type="project" value="UniProtKB-UniRule"/>
</dbReference>
<comment type="caution">
    <text evidence="14">Lacks conserved residue(s) required for the propagation of feature annotation.</text>
</comment>
<keyword evidence="10 14" id="KW-0694">RNA-binding</keyword>
<sequence length="679" mass="77523">MPNQKPTFYVTTPIYYPSGRLHIGNSYTTVACDALARFKRAMGYDVFFLTGTDEHGQKIEQKAEQLHTTPKAYVDKMAGQIKQLWKTLHITNTKFIRTTDEYHEKAVQKIFQQLQDNGDIYLGEYKGWYSVSDEEYFTESQLAKVFRDDNGKVIGGIAPSGHKVQLVHEQSYFFKMSKYADWLLNYYHEHPDFIEPHSRMKEMVNNFIKPGLEDLAVSRTSFHWGVPVKSNPKHVVYVWIDALSNYITALGYDGKDDTNFKKYWPADIQMVGKEIVRFHTIYWPIILHALGLALPKHVIGHGWLLMKNDKMSKSKGNIIYPETLIDRYGLDATRYYLLHAMAFGHDGSFTPEDFVNRVNYDLANDLGNLLNRTVAMINKYEDGIIPEYHAAQSDYDKELEQTAYDVIKHYKVNMGKTYFSDALANIWQLVSQSNKYIDETTPWTLAKDDSDESKAKLADVMAHLAASLRVIGLLVSPIMPETPYKIFKQLGLGKPTFDFKDLKLSDLPSGSKVVAKGTPIFPRLDAQTEINFIKGKMRKSDKQKGRAAKTAAAESERKKLDQKEAQSSKKQIRFDAFEKVQLKVAQIKAVSKVRNADKLLKFTLDIGEEKPRQILSGIAKWYPDFQKLVGKKVIAVANLKPRKMRGEESQGMLLSIEHKDGNVELVTVSDNFENGSTLE</sequence>
<dbReference type="SUPFAM" id="SSF50249">
    <property type="entry name" value="Nucleic acid-binding proteins"/>
    <property type="match status" value="1"/>
</dbReference>
<dbReference type="Pfam" id="PF09334">
    <property type="entry name" value="tRNA-synt_1g"/>
    <property type="match status" value="1"/>
</dbReference>
<dbReference type="InterPro" id="IPR015413">
    <property type="entry name" value="Methionyl/Leucyl_tRNA_Synth"/>
</dbReference>
<reference evidence="17" key="1">
    <citation type="submission" date="2022-07" db="EMBL/GenBank/DDBJ databases">
        <authorList>
            <person name="Kouya T."/>
            <person name="Ishiyama Y."/>
        </authorList>
    </citation>
    <scope>NUCLEOTIDE SEQUENCE</scope>
    <source>
        <strain evidence="17">WR16-4</strain>
    </source>
</reference>
<keyword evidence="6 14" id="KW-0820">tRNA-binding</keyword>
<comment type="catalytic activity">
    <reaction evidence="13 14">
        <text>tRNA(Met) + L-methionine + ATP = L-methionyl-tRNA(Met) + AMP + diphosphate</text>
        <dbReference type="Rhea" id="RHEA:13481"/>
        <dbReference type="Rhea" id="RHEA-COMP:9667"/>
        <dbReference type="Rhea" id="RHEA-COMP:9698"/>
        <dbReference type="ChEBI" id="CHEBI:30616"/>
        <dbReference type="ChEBI" id="CHEBI:33019"/>
        <dbReference type="ChEBI" id="CHEBI:57844"/>
        <dbReference type="ChEBI" id="CHEBI:78442"/>
        <dbReference type="ChEBI" id="CHEBI:78530"/>
        <dbReference type="ChEBI" id="CHEBI:456215"/>
        <dbReference type="EC" id="6.1.1.10"/>
    </reaction>
</comment>
<dbReference type="RefSeq" id="WP_286136691.1">
    <property type="nucleotide sequence ID" value="NZ_BRPL01000002.1"/>
</dbReference>
<dbReference type="PROSITE" id="PS00178">
    <property type="entry name" value="AA_TRNA_LIGASE_I"/>
    <property type="match status" value="1"/>
</dbReference>
<dbReference type="SUPFAM" id="SSF47323">
    <property type="entry name" value="Anticodon-binding domain of a subclass of class I aminoacyl-tRNA synthetases"/>
    <property type="match status" value="1"/>
</dbReference>
<keyword evidence="8 14" id="KW-0547">Nucleotide-binding</keyword>
<feature type="region of interest" description="Disordered" evidence="15">
    <location>
        <begin position="536"/>
        <end position="566"/>
    </location>
</feature>
<dbReference type="InterPro" id="IPR041872">
    <property type="entry name" value="Anticodon_Met"/>
</dbReference>
<dbReference type="NCBIfam" id="TIGR00399">
    <property type="entry name" value="metG_C_term"/>
    <property type="match status" value="1"/>
</dbReference>
<organism evidence="17 18">
    <name type="scientific">Philodulcilactobacillus myokoensis</name>
    <dbReference type="NCBI Taxonomy" id="2929573"/>
    <lineage>
        <taxon>Bacteria</taxon>
        <taxon>Bacillati</taxon>
        <taxon>Bacillota</taxon>
        <taxon>Bacilli</taxon>
        <taxon>Lactobacillales</taxon>
        <taxon>Lactobacillaceae</taxon>
        <taxon>Philodulcilactobacillus</taxon>
    </lineage>
</organism>
<feature type="short sequence motif" description="'HIGH' region" evidence="14">
    <location>
        <begin position="15"/>
        <end position="25"/>
    </location>
</feature>
<dbReference type="CDD" id="cd02800">
    <property type="entry name" value="tRNA_bind_EcMetRS_like"/>
    <property type="match status" value="1"/>
</dbReference>
<evidence type="ECO:0000256" key="9">
    <source>
        <dbReference type="ARBA" id="ARBA00022840"/>
    </source>
</evidence>
<dbReference type="PROSITE" id="PS51257">
    <property type="entry name" value="PROKAR_LIPOPROTEIN"/>
    <property type="match status" value="1"/>
</dbReference>
<dbReference type="GO" id="GO:0005524">
    <property type="term" value="F:ATP binding"/>
    <property type="evidence" value="ECO:0007669"/>
    <property type="project" value="UniProtKB-UniRule"/>
</dbReference>
<dbReference type="Pfam" id="PF19303">
    <property type="entry name" value="Anticodon_3"/>
    <property type="match status" value="1"/>
</dbReference>
<keyword evidence="18" id="KW-1185">Reference proteome</keyword>
<evidence type="ECO:0000256" key="6">
    <source>
        <dbReference type="ARBA" id="ARBA00022555"/>
    </source>
</evidence>
<dbReference type="InterPro" id="IPR012340">
    <property type="entry name" value="NA-bd_OB-fold"/>
</dbReference>
<dbReference type="CDD" id="cd07957">
    <property type="entry name" value="Anticodon_Ia_Met"/>
    <property type="match status" value="1"/>
</dbReference>
<evidence type="ECO:0000256" key="11">
    <source>
        <dbReference type="ARBA" id="ARBA00022917"/>
    </source>
</evidence>
<evidence type="ECO:0000256" key="3">
    <source>
        <dbReference type="ARBA" id="ARBA00005328"/>
    </source>
</evidence>
<dbReference type="InterPro" id="IPR009080">
    <property type="entry name" value="tRNAsynth_Ia_anticodon-bd"/>
</dbReference>
<evidence type="ECO:0000256" key="10">
    <source>
        <dbReference type="ARBA" id="ARBA00022884"/>
    </source>
</evidence>
<dbReference type="InterPro" id="IPR023457">
    <property type="entry name" value="Met-tRNA_synth_2"/>
</dbReference>
<dbReference type="HAMAP" id="MF_01228">
    <property type="entry name" value="Met_tRNA_synth_type2"/>
    <property type="match status" value="1"/>
</dbReference>
<keyword evidence="9 14" id="KW-0067">ATP-binding</keyword>
<dbReference type="InterPro" id="IPR014729">
    <property type="entry name" value="Rossmann-like_a/b/a_fold"/>
</dbReference>
<name>A0A9W6B2K3_9LACO</name>
<dbReference type="EC" id="6.1.1.10" evidence="14"/>
<dbReference type="FunFam" id="2.40.50.140:FF:000042">
    <property type="entry name" value="Methionine--tRNA ligase"/>
    <property type="match status" value="1"/>
</dbReference>
<dbReference type="InterPro" id="IPR004495">
    <property type="entry name" value="Met-tRNA-synth_bsu_C"/>
</dbReference>
<dbReference type="GO" id="GO:0005737">
    <property type="term" value="C:cytoplasm"/>
    <property type="evidence" value="ECO:0007669"/>
    <property type="project" value="UniProtKB-SubCell"/>
</dbReference>
<dbReference type="EMBL" id="BRPL01000002">
    <property type="protein sequence ID" value="GLB47233.1"/>
    <property type="molecule type" value="Genomic_DNA"/>
</dbReference>
<evidence type="ECO:0000259" key="16">
    <source>
        <dbReference type="PROSITE" id="PS50886"/>
    </source>
</evidence>
<evidence type="ECO:0000256" key="14">
    <source>
        <dbReference type="HAMAP-Rule" id="MF_01228"/>
    </source>
</evidence>
<feature type="short sequence motif" description="'KMSKS' region" evidence="14">
    <location>
        <begin position="310"/>
        <end position="314"/>
    </location>
</feature>
<evidence type="ECO:0000256" key="8">
    <source>
        <dbReference type="ARBA" id="ARBA00022741"/>
    </source>
</evidence>
<dbReference type="PANTHER" id="PTHR43326">
    <property type="entry name" value="METHIONYL-TRNA SYNTHETASE"/>
    <property type="match status" value="1"/>
</dbReference>
<evidence type="ECO:0000256" key="4">
    <source>
        <dbReference type="ARBA" id="ARBA00011738"/>
    </source>
</evidence>
<dbReference type="FunFam" id="1.10.730.10:FF:000026">
    <property type="entry name" value="Methionine--tRNA ligase"/>
    <property type="match status" value="1"/>
</dbReference>
<keyword evidence="12 14" id="KW-0030">Aminoacyl-tRNA synthetase</keyword>
<dbReference type="InterPro" id="IPR014758">
    <property type="entry name" value="Met-tRNA_synth"/>
</dbReference>
<dbReference type="GO" id="GO:0000049">
    <property type="term" value="F:tRNA binding"/>
    <property type="evidence" value="ECO:0007669"/>
    <property type="project" value="UniProtKB-UniRule"/>
</dbReference>
<evidence type="ECO:0000256" key="1">
    <source>
        <dbReference type="ARBA" id="ARBA00003314"/>
    </source>
</evidence>
<dbReference type="Gene3D" id="1.10.730.10">
    <property type="entry name" value="Isoleucyl-tRNA Synthetase, Domain 1"/>
    <property type="match status" value="1"/>
</dbReference>
<evidence type="ECO:0000256" key="5">
    <source>
        <dbReference type="ARBA" id="ARBA00022490"/>
    </source>
</evidence>
<dbReference type="Pfam" id="PF01588">
    <property type="entry name" value="tRNA_bind"/>
    <property type="match status" value="1"/>
</dbReference>
<dbReference type="FunFam" id="2.170.220.10:FF:000002">
    <property type="entry name" value="Methionine--tRNA ligase"/>
    <property type="match status" value="1"/>
</dbReference>
<dbReference type="PRINTS" id="PR01041">
    <property type="entry name" value="TRNASYNTHMET"/>
</dbReference>
<comment type="caution">
    <text evidence="17">The sequence shown here is derived from an EMBL/GenBank/DDBJ whole genome shotgun (WGS) entry which is preliminary data.</text>
</comment>
<dbReference type="Gene3D" id="2.170.220.10">
    <property type="match status" value="1"/>
</dbReference>
<dbReference type="CDD" id="cd00814">
    <property type="entry name" value="MetRS_core"/>
    <property type="match status" value="1"/>
</dbReference>
<dbReference type="Proteomes" id="UP001144204">
    <property type="component" value="Unassembled WGS sequence"/>
</dbReference>
<dbReference type="Gene3D" id="2.40.50.140">
    <property type="entry name" value="Nucleic acid-binding proteins"/>
    <property type="match status" value="1"/>
</dbReference>
<keyword evidence="5 14" id="KW-0963">Cytoplasm</keyword>
<evidence type="ECO:0000256" key="2">
    <source>
        <dbReference type="ARBA" id="ARBA00004496"/>
    </source>
</evidence>
<evidence type="ECO:0000313" key="18">
    <source>
        <dbReference type="Proteomes" id="UP001144204"/>
    </source>
</evidence>
<dbReference type="SUPFAM" id="SSF52374">
    <property type="entry name" value="Nucleotidylyl transferase"/>
    <property type="match status" value="1"/>
</dbReference>